<comment type="caution">
    <text evidence="3">The sequence shown here is derived from an EMBL/GenBank/DDBJ whole genome shotgun (WGS) entry which is preliminary data.</text>
</comment>
<dbReference type="EMBL" id="RJKX01000011">
    <property type="protein sequence ID" value="ROQ01953.1"/>
    <property type="molecule type" value="Genomic_DNA"/>
</dbReference>
<dbReference type="PANTHER" id="PTHR43477:SF1">
    <property type="entry name" value="DIHYDROANTICAPSIN 7-DEHYDROGENASE"/>
    <property type="match status" value="1"/>
</dbReference>
<protein>
    <submittedName>
        <fullName evidence="3">NAD(P)-dependent dehydrogenase (Short-subunit alcohol dehydrogenase family)</fullName>
    </submittedName>
</protein>
<dbReference type="AlphaFoldDB" id="A0A3N1ME01"/>
<evidence type="ECO:0000313" key="4">
    <source>
        <dbReference type="Proteomes" id="UP000278222"/>
    </source>
</evidence>
<dbReference type="Proteomes" id="UP000278222">
    <property type="component" value="Unassembled WGS sequence"/>
</dbReference>
<dbReference type="RefSeq" id="WP_123688659.1">
    <property type="nucleotide sequence ID" value="NZ_AP019700.1"/>
</dbReference>
<dbReference type="InterPro" id="IPR002347">
    <property type="entry name" value="SDR_fam"/>
</dbReference>
<dbReference type="OrthoDB" id="9779623at2"/>
<evidence type="ECO:0000313" key="3">
    <source>
        <dbReference type="EMBL" id="ROQ01953.1"/>
    </source>
</evidence>
<gene>
    <name evidence="3" type="ORF">EDC65_1140</name>
</gene>
<dbReference type="InterPro" id="IPR051122">
    <property type="entry name" value="SDR_DHRS6-like"/>
</dbReference>
<dbReference type="Gene3D" id="3.40.50.720">
    <property type="entry name" value="NAD(P)-binding Rossmann-like Domain"/>
    <property type="match status" value="1"/>
</dbReference>
<proteinExistence type="inferred from homology"/>
<dbReference type="InterPro" id="IPR036291">
    <property type="entry name" value="NAD(P)-bd_dom_sf"/>
</dbReference>
<dbReference type="Pfam" id="PF13561">
    <property type="entry name" value="adh_short_C2"/>
    <property type="match status" value="1"/>
</dbReference>
<comment type="similarity">
    <text evidence="1">Belongs to the short-chain dehydrogenases/reductases (SDR) family.</text>
</comment>
<keyword evidence="4" id="KW-1185">Reference proteome</keyword>
<keyword evidence="2" id="KW-0560">Oxidoreductase</keyword>
<name>A0A3N1ME01_9PROT</name>
<evidence type="ECO:0000256" key="2">
    <source>
        <dbReference type="ARBA" id="ARBA00023002"/>
    </source>
</evidence>
<dbReference type="SUPFAM" id="SSF51735">
    <property type="entry name" value="NAD(P)-binding Rossmann-fold domains"/>
    <property type="match status" value="1"/>
</dbReference>
<dbReference type="PANTHER" id="PTHR43477">
    <property type="entry name" value="DIHYDROANTICAPSIN 7-DEHYDROGENASE"/>
    <property type="match status" value="1"/>
</dbReference>
<evidence type="ECO:0000256" key="1">
    <source>
        <dbReference type="ARBA" id="ARBA00006484"/>
    </source>
</evidence>
<sequence>MSKHDIEIQYRDDALIVGLGRATSPAVEQRLAADGYRVTVLSEDHDGDILAALEAAADEARPAVVVFLCALPDPAGPADLAVATMIDALDRALVTAGLVAKALFTKSPPPRPSRVVMVLDWAVTSTPSRTAASAVSGGLLGLARSWSLEFAPLGVTANAVVAGPDAGDDPVHEPGDESWLVRRPTPGDVAHAVSFFADPRSAAITGQVLMVCGGRTAGRLTI</sequence>
<accession>A0A3N1ME01</accession>
<dbReference type="GO" id="GO:0016491">
    <property type="term" value="F:oxidoreductase activity"/>
    <property type="evidence" value="ECO:0007669"/>
    <property type="project" value="UniProtKB-KW"/>
</dbReference>
<organism evidence="3 4">
    <name type="scientific">Stella humosa</name>
    <dbReference type="NCBI Taxonomy" id="94"/>
    <lineage>
        <taxon>Bacteria</taxon>
        <taxon>Pseudomonadati</taxon>
        <taxon>Pseudomonadota</taxon>
        <taxon>Alphaproteobacteria</taxon>
        <taxon>Rhodospirillales</taxon>
        <taxon>Stellaceae</taxon>
        <taxon>Stella</taxon>
    </lineage>
</organism>
<reference evidence="3 4" key="1">
    <citation type="submission" date="2018-11" db="EMBL/GenBank/DDBJ databases">
        <title>Genomic Encyclopedia of Type Strains, Phase IV (KMG-IV): sequencing the most valuable type-strain genomes for metagenomic binning, comparative biology and taxonomic classification.</title>
        <authorList>
            <person name="Goeker M."/>
        </authorList>
    </citation>
    <scope>NUCLEOTIDE SEQUENCE [LARGE SCALE GENOMIC DNA]</scope>
    <source>
        <strain evidence="3 4">DSM 5900</strain>
    </source>
</reference>